<evidence type="ECO:0000313" key="3">
    <source>
        <dbReference type="Proteomes" id="UP000518266"/>
    </source>
</evidence>
<feature type="region of interest" description="Disordered" evidence="1">
    <location>
        <begin position="1"/>
        <end position="32"/>
    </location>
</feature>
<accession>A0A7J5ZCL7</accession>
<gene>
    <name evidence="2" type="ORF">F7725_011638</name>
</gene>
<dbReference type="AlphaFoldDB" id="A0A7J5ZCL7"/>
<evidence type="ECO:0000256" key="1">
    <source>
        <dbReference type="SAM" id="MobiDB-lite"/>
    </source>
</evidence>
<feature type="region of interest" description="Disordered" evidence="1">
    <location>
        <begin position="72"/>
        <end position="132"/>
    </location>
</feature>
<feature type="compositionally biased region" description="Basic and acidic residues" evidence="1">
    <location>
        <begin position="11"/>
        <end position="25"/>
    </location>
</feature>
<protein>
    <submittedName>
        <fullName evidence="2">Uncharacterized protein</fullName>
    </submittedName>
</protein>
<comment type="caution">
    <text evidence="2">The sequence shown here is derived from an EMBL/GenBank/DDBJ whole genome shotgun (WGS) entry which is preliminary data.</text>
</comment>
<keyword evidence="3" id="KW-1185">Reference proteome</keyword>
<evidence type="ECO:0000313" key="2">
    <source>
        <dbReference type="EMBL" id="KAF3858437.1"/>
    </source>
</evidence>
<reference evidence="2 3" key="1">
    <citation type="submission" date="2020-03" db="EMBL/GenBank/DDBJ databases">
        <title>Dissostichus mawsoni Genome sequencing and assembly.</title>
        <authorList>
            <person name="Park H."/>
        </authorList>
    </citation>
    <scope>NUCLEOTIDE SEQUENCE [LARGE SCALE GENOMIC DNA]</scope>
    <source>
        <strain evidence="2">DM0001</strain>
        <tissue evidence="2">Muscle</tissue>
    </source>
</reference>
<dbReference type="EMBL" id="JAAKFY010000004">
    <property type="protein sequence ID" value="KAF3858437.1"/>
    <property type="molecule type" value="Genomic_DNA"/>
</dbReference>
<organism evidence="2 3">
    <name type="scientific">Dissostichus mawsoni</name>
    <name type="common">Antarctic cod</name>
    <dbReference type="NCBI Taxonomy" id="36200"/>
    <lineage>
        <taxon>Eukaryota</taxon>
        <taxon>Metazoa</taxon>
        <taxon>Chordata</taxon>
        <taxon>Craniata</taxon>
        <taxon>Vertebrata</taxon>
        <taxon>Euteleostomi</taxon>
        <taxon>Actinopterygii</taxon>
        <taxon>Neopterygii</taxon>
        <taxon>Teleostei</taxon>
        <taxon>Neoteleostei</taxon>
        <taxon>Acanthomorphata</taxon>
        <taxon>Eupercaria</taxon>
        <taxon>Perciformes</taxon>
        <taxon>Notothenioidei</taxon>
        <taxon>Nototheniidae</taxon>
        <taxon>Dissostichus</taxon>
    </lineage>
</organism>
<name>A0A7J5ZCL7_DISMA</name>
<proteinExistence type="predicted"/>
<sequence>MSHLGAPEFDGPVKRGGDEEMREVDGPSGAVAAQTECVSASVAVCVSLQYDTISFGAKSTWVSLDMPSLTAPQSWLPASLPTDLLEGDMGAGTRSESSWPPEEPPASPPRFDSPCRVQNELETEQQPRRKIR</sequence>
<dbReference type="Proteomes" id="UP000518266">
    <property type="component" value="Unassembled WGS sequence"/>
</dbReference>
<feature type="non-terminal residue" evidence="2">
    <location>
        <position position="132"/>
    </location>
</feature>